<sequence>MSKLLKRALKNSLMPAILMIAGKSLGIFVISAVYGFSLEIGNDINGLFSTQIYFQEREVTYFVNSMSDLLMLIVLAVPTVYLITKTIIFQSTMDNPKTIVKVAKFNILNWITKDDTTFLKIFIWCAFLWLASAIIIKNSFEGDTYTWVAIVGSIVSFFSAFGTLKAFEVETNKVYPSNNKYY</sequence>
<keyword evidence="1" id="KW-0472">Membrane</keyword>
<dbReference type="AlphaFoldDB" id="A0A0G0DT66"/>
<evidence type="ECO:0000313" key="3">
    <source>
        <dbReference type="Proteomes" id="UP000033866"/>
    </source>
</evidence>
<dbReference type="Proteomes" id="UP000033866">
    <property type="component" value="Unassembled WGS sequence"/>
</dbReference>
<protein>
    <submittedName>
        <fullName evidence="2">Uncharacterized protein</fullName>
    </submittedName>
</protein>
<organism evidence="2 3">
    <name type="scientific">candidate division WS6 bacterium GW2011_GWE1_34_7</name>
    <dbReference type="NCBI Taxonomy" id="1619093"/>
    <lineage>
        <taxon>Bacteria</taxon>
        <taxon>Candidatus Dojkabacteria</taxon>
    </lineage>
</organism>
<comment type="caution">
    <text evidence="2">The sequence shown here is derived from an EMBL/GenBank/DDBJ whole genome shotgun (WGS) entry which is preliminary data.</text>
</comment>
<gene>
    <name evidence="2" type="ORF">UR61_C0003G0008</name>
</gene>
<feature type="transmembrane region" description="Helical" evidence="1">
    <location>
        <begin position="69"/>
        <end position="88"/>
    </location>
</feature>
<accession>A0A0G0DT66</accession>
<keyword evidence="1" id="KW-0812">Transmembrane</keyword>
<feature type="transmembrane region" description="Helical" evidence="1">
    <location>
        <begin position="146"/>
        <end position="167"/>
    </location>
</feature>
<evidence type="ECO:0000313" key="2">
    <source>
        <dbReference type="EMBL" id="KKP66170.1"/>
    </source>
</evidence>
<feature type="transmembrane region" description="Helical" evidence="1">
    <location>
        <begin position="12"/>
        <end position="36"/>
    </location>
</feature>
<name>A0A0G0DT66_9BACT</name>
<evidence type="ECO:0000256" key="1">
    <source>
        <dbReference type="SAM" id="Phobius"/>
    </source>
</evidence>
<dbReference type="EMBL" id="LBPV01000003">
    <property type="protein sequence ID" value="KKP66170.1"/>
    <property type="molecule type" value="Genomic_DNA"/>
</dbReference>
<reference evidence="2 3" key="1">
    <citation type="journal article" date="2015" name="Nature">
        <title>rRNA introns, odd ribosomes, and small enigmatic genomes across a large radiation of phyla.</title>
        <authorList>
            <person name="Brown C.T."/>
            <person name="Hug L.A."/>
            <person name="Thomas B.C."/>
            <person name="Sharon I."/>
            <person name="Castelle C.J."/>
            <person name="Singh A."/>
            <person name="Wilkins M.J."/>
            <person name="Williams K.H."/>
            <person name="Banfield J.F."/>
        </authorList>
    </citation>
    <scope>NUCLEOTIDE SEQUENCE [LARGE SCALE GENOMIC DNA]</scope>
</reference>
<feature type="transmembrane region" description="Helical" evidence="1">
    <location>
        <begin position="121"/>
        <end position="140"/>
    </location>
</feature>
<proteinExistence type="predicted"/>
<keyword evidence="1" id="KW-1133">Transmembrane helix</keyword>